<evidence type="ECO:0000256" key="2">
    <source>
        <dbReference type="SAM" id="MobiDB-lite"/>
    </source>
</evidence>
<dbReference type="Proteomes" id="UP000230671">
    <property type="component" value="Unassembled WGS sequence"/>
</dbReference>
<sequence length="307" mass="32953">MVLGYYGSAESENPPAAGEPSSTFVIAGDAMFDRNVWHNYKGIGLKKIFANFGTRPFRGADLSLLNLEGPISASEIDDDWKSGSMVFNFPPETSSVLKYLNVGAVSLANNHSANAGASGLANTKKVLGDAGIKYFGQAEGFDKVASTVRLDGPIPLSVIGVMALSDFDETALEAKIKTEKSAGRAVIIFPHWGEEYKESHVASQESLAEKWIAAGADLTVGSHPHVTEDFEIIDGKPIIYSLGNFVFDQFFSTETQEGLVIAGTISKDKITLSFLPTREKVVKPEFMTGAAKTAKIKTFLDINSESG</sequence>
<accession>A0A2H0B011</accession>
<evidence type="ECO:0000259" key="3">
    <source>
        <dbReference type="SMART" id="SM00854"/>
    </source>
</evidence>
<evidence type="ECO:0000256" key="1">
    <source>
        <dbReference type="ARBA" id="ARBA00005662"/>
    </source>
</evidence>
<dbReference type="InterPro" id="IPR052169">
    <property type="entry name" value="CW_Biosynth-Accessory"/>
</dbReference>
<feature type="non-terminal residue" evidence="4">
    <location>
        <position position="307"/>
    </location>
</feature>
<dbReference type="AlphaFoldDB" id="A0A2H0B011"/>
<dbReference type="SUPFAM" id="SSF56300">
    <property type="entry name" value="Metallo-dependent phosphatases"/>
    <property type="match status" value="1"/>
</dbReference>
<evidence type="ECO:0000313" key="5">
    <source>
        <dbReference type="Proteomes" id="UP000230671"/>
    </source>
</evidence>
<dbReference type="EMBL" id="PCSO01000040">
    <property type="protein sequence ID" value="PIP51005.1"/>
    <property type="molecule type" value="Genomic_DNA"/>
</dbReference>
<dbReference type="SMART" id="SM00854">
    <property type="entry name" value="PGA_cap"/>
    <property type="match status" value="1"/>
</dbReference>
<gene>
    <name evidence="4" type="ORF">COX11_00970</name>
</gene>
<comment type="similarity">
    <text evidence="1">Belongs to the CapA family.</text>
</comment>
<comment type="caution">
    <text evidence="4">The sequence shown here is derived from an EMBL/GenBank/DDBJ whole genome shotgun (WGS) entry which is preliminary data.</text>
</comment>
<feature type="region of interest" description="Disordered" evidence="2">
    <location>
        <begin position="1"/>
        <end position="20"/>
    </location>
</feature>
<dbReference type="PANTHER" id="PTHR33393">
    <property type="entry name" value="POLYGLUTAMINE SYNTHESIS ACCESSORY PROTEIN RV0574C-RELATED"/>
    <property type="match status" value="1"/>
</dbReference>
<dbReference type="InterPro" id="IPR019079">
    <property type="entry name" value="Capsule_synth_CapA"/>
</dbReference>
<name>A0A2H0B011_9BACT</name>
<reference evidence="4 5" key="1">
    <citation type="submission" date="2017-09" db="EMBL/GenBank/DDBJ databases">
        <title>Depth-based differentiation of microbial function through sediment-hosted aquifers and enrichment of novel symbionts in the deep terrestrial subsurface.</title>
        <authorList>
            <person name="Probst A.J."/>
            <person name="Ladd B."/>
            <person name="Jarett J.K."/>
            <person name="Geller-Mcgrath D.E."/>
            <person name="Sieber C.M."/>
            <person name="Emerson J.B."/>
            <person name="Anantharaman K."/>
            <person name="Thomas B.C."/>
            <person name="Malmstrom R."/>
            <person name="Stieglmeier M."/>
            <person name="Klingl A."/>
            <person name="Woyke T."/>
            <person name="Ryan C.M."/>
            <person name="Banfield J.F."/>
        </authorList>
    </citation>
    <scope>NUCLEOTIDE SEQUENCE [LARGE SCALE GENOMIC DNA]</scope>
    <source>
        <strain evidence="4">CG23_combo_of_CG06-09_8_20_14_all_41_73</strain>
    </source>
</reference>
<dbReference type="CDD" id="cd07381">
    <property type="entry name" value="MPP_CapA"/>
    <property type="match status" value="1"/>
</dbReference>
<evidence type="ECO:0000313" key="4">
    <source>
        <dbReference type="EMBL" id="PIP51005.1"/>
    </source>
</evidence>
<dbReference type="InterPro" id="IPR029052">
    <property type="entry name" value="Metallo-depent_PP-like"/>
</dbReference>
<dbReference type="PANTHER" id="PTHR33393:SF13">
    <property type="entry name" value="PGA BIOSYNTHESIS PROTEIN CAPA"/>
    <property type="match status" value="1"/>
</dbReference>
<proteinExistence type="inferred from homology"/>
<feature type="domain" description="Capsule synthesis protein CapA" evidence="3">
    <location>
        <begin position="23"/>
        <end position="249"/>
    </location>
</feature>
<protein>
    <recommendedName>
        <fullName evidence="3">Capsule synthesis protein CapA domain-containing protein</fullName>
    </recommendedName>
</protein>
<dbReference type="Pfam" id="PF09587">
    <property type="entry name" value="PGA_cap"/>
    <property type="match status" value="1"/>
</dbReference>
<organism evidence="4 5">
    <name type="scientific">Candidatus Berkelbacteria bacterium CG23_combo_of_CG06-09_8_20_14_all_41_73</name>
    <dbReference type="NCBI Taxonomy" id="1974519"/>
    <lineage>
        <taxon>Bacteria</taxon>
        <taxon>Candidatus Berkelbacteria</taxon>
    </lineage>
</organism>